<evidence type="ECO:0000313" key="1">
    <source>
        <dbReference type="EMBL" id="JAH19012.1"/>
    </source>
</evidence>
<organism evidence="1">
    <name type="scientific">Anguilla anguilla</name>
    <name type="common">European freshwater eel</name>
    <name type="synonym">Muraena anguilla</name>
    <dbReference type="NCBI Taxonomy" id="7936"/>
    <lineage>
        <taxon>Eukaryota</taxon>
        <taxon>Metazoa</taxon>
        <taxon>Chordata</taxon>
        <taxon>Craniata</taxon>
        <taxon>Vertebrata</taxon>
        <taxon>Euteleostomi</taxon>
        <taxon>Actinopterygii</taxon>
        <taxon>Neopterygii</taxon>
        <taxon>Teleostei</taxon>
        <taxon>Anguilliformes</taxon>
        <taxon>Anguillidae</taxon>
        <taxon>Anguilla</taxon>
    </lineage>
</organism>
<sequence>MLAIKTCKLASKVMLKTQRHCSERAALAFHTDEHVLLILKAVLFAPDRGQNKTNLRRMQDFGCVQNTSSHTACLFFC</sequence>
<protein>
    <submittedName>
        <fullName evidence="1">Uncharacterized protein</fullName>
    </submittedName>
</protein>
<proteinExistence type="predicted"/>
<reference evidence="1" key="2">
    <citation type="journal article" date="2015" name="Fish Shellfish Immunol.">
        <title>Early steps in the European eel (Anguilla anguilla)-Vibrio vulnificus interaction in the gills: Role of the RtxA13 toxin.</title>
        <authorList>
            <person name="Callol A."/>
            <person name="Pajuelo D."/>
            <person name="Ebbesson L."/>
            <person name="Teles M."/>
            <person name="MacKenzie S."/>
            <person name="Amaro C."/>
        </authorList>
    </citation>
    <scope>NUCLEOTIDE SEQUENCE</scope>
</reference>
<dbReference type="EMBL" id="GBXM01089565">
    <property type="protein sequence ID" value="JAH19012.1"/>
    <property type="molecule type" value="Transcribed_RNA"/>
</dbReference>
<accession>A0A0E9QRF7</accession>
<reference evidence="1" key="1">
    <citation type="submission" date="2014-11" db="EMBL/GenBank/DDBJ databases">
        <authorList>
            <person name="Amaro Gonzalez C."/>
        </authorList>
    </citation>
    <scope>NUCLEOTIDE SEQUENCE</scope>
</reference>
<dbReference type="AlphaFoldDB" id="A0A0E9QRF7"/>
<name>A0A0E9QRF7_ANGAN</name>